<dbReference type="SUPFAM" id="SSF53335">
    <property type="entry name" value="S-adenosyl-L-methionine-dependent methyltransferases"/>
    <property type="match status" value="1"/>
</dbReference>
<dbReference type="Pfam" id="PF05175">
    <property type="entry name" value="MTS"/>
    <property type="match status" value="1"/>
</dbReference>
<protein>
    <recommendedName>
        <fullName evidence="1">Methyltransferase small domain-containing protein</fullName>
    </recommendedName>
</protein>
<gene>
    <name evidence="2" type="ORF">GCM10011583_32930</name>
</gene>
<feature type="domain" description="Methyltransferase small" evidence="1">
    <location>
        <begin position="184"/>
        <end position="332"/>
    </location>
</feature>
<dbReference type="PROSITE" id="PS00092">
    <property type="entry name" value="N6_MTASE"/>
    <property type="match status" value="1"/>
</dbReference>
<dbReference type="PANTHER" id="PTHR18895:SF74">
    <property type="entry name" value="MTRF1L RELEASE FACTOR GLUTAMINE METHYLTRANSFERASE"/>
    <property type="match status" value="1"/>
</dbReference>
<name>A0ABQ2E712_9ACTN</name>
<reference evidence="3" key="1">
    <citation type="journal article" date="2019" name="Int. J. Syst. Evol. Microbiol.">
        <title>The Global Catalogue of Microorganisms (GCM) 10K type strain sequencing project: providing services to taxonomists for standard genome sequencing and annotation.</title>
        <authorList>
            <consortium name="The Broad Institute Genomics Platform"/>
            <consortium name="The Broad Institute Genome Sequencing Center for Infectious Disease"/>
            <person name="Wu L."/>
            <person name="Ma J."/>
        </authorList>
    </citation>
    <scope>NUCLEOTIDE SEQUENCE [LARGE SCALE GENOMIC DNA]</scope>
    <source>
        <strain evidence="3">CGMCC 4.7275</strain>
    </source>
</reference>
<dbReference type="PANTHER" id="PTHR18895">
    <property type="entry name" value="HEMK METHYLTRANSFERASE"/>
    <property type="match status" value="1"/>
</dbReference>
<comment type="caution">
    <text evidence="2">The sequence shown here is derived from an EMBL/GenBank/DDBJ whole genome shotgun (WGS) entry which is preliminary data.</text>
</comment>
<dbReference type="InterPro" id="IPR002052">
    <property type="entry name" value="DNA_methylase_N6_adenine_CS"/>
</dbReference>
<keyword evidence="3" id="KW-1185">Reference proteome</keyword>
<dbReference type="InterPro" id="IPR050320">
    <property type="entry name" value="N5-glutamine_MTase"/>
</dbReference>
<organism evidence="2 3">
    <name type="scientific">Streptomyces camponoticapitis</name>
    <dbReference type="NCBI Taxonomy" id="1616125"/>
    <lineage>
        <taxon>Bacteria</taxon>
        <taxon>Bacillati</taxon>
        <taxon>Actinomycetota</taxon>
        <taxon>Actinomycetes</taxon>
        <taxon>Kitasatosporales</taxon>
        <taxon>Streptomycetaceae</taxon>
        <taxon>Streptomyces</taxon>
    </lineage>
</organism>
<dbReference type="EMBL" id="BMMV01000009">
    <property type="protein sequence ID" value="GGJ98829.1"/>
    <property type="molecule type" value="Genomic_DNA"/>
</dbReference>
<dbReference type="Proteomes" id="UP000660265">
    <property type="component" value="Unassembled WGS sequence"/>
</dbReference>
<evidence type="ECO:0000313" key="3">
    <source>
        <dbReference type="Proteomes" id="UP000660265"/>
    </source>
</evidence>
<dbReference type="InterPro" id="IPR029063">
    <property type="entry name" value="SAM-dependent_MTases_sf"/>
</dbReference>
<dbReference type="RefSeq" id="WP_189108207.1">
    <property type="nucleotide sequence ID" value="NZ_BMMV01000009.1"/>
</dbReference>
<proteinExistence type="predicted"/>
<dbReference type="CDD" id="cd02440">
    <property type="entry name" value="AdoMet_MTases"/>
    <property type="match status" value="1"/>
</dbReference>
<dbReference type="Gene3D" id="3.40.50.150">
    <property type="entry name" value="Vaccinia Virus protein VP39"/>
    <property type="match status" value="1"/>
</dbReference>
<evidence type="ECO:0000313" key="2">
    <source>
        <dbReference type="EMBL" id="GGJ98829.1"/>
    </source>
</evidence>
<sequence length="397" mass="42900">MPTIRWTEGDRARRTVDTVPAVLAVPAVQTVHTAEWHSESGAPAPERIVVADDRMKAATACRLAREGTALLWRGDFHNARQLLSAMSRRVERETARPGAGPAESFRLHRRARGRRAGLLGTLLVTLEDDHSLALRRAPDVRLACAQAYGPPSGRRVVALSELLGVIGARQWRDKGVEVPALGARVHPHYGVFSPVRGEYVDLVAQVPLSRHPSARPLVAFDLGTGTGVLAAVLAGRGLDRVVATDINPRALVCAEENVRALGFAEKVEIVGPRLYPEGRADLIVCNPPWIPARPTSAIEQGVYDPDGSMLCEFLDGLASHLEPGGEGWLVLSDLAEHLGLRTRDELLSGIGAAGLRVVDRADTKPRHPRAADSADPLHAARAAEVTSLWRLRPVRKP</sequence>
<accession>A0ABQ2E712</accession>
<evidence type="ECO:0000259" key="1">
    <source>
        <dbReference type="Pfam" id="PF05175"/>
    </source>
</evidence>
<dbReference type="InterPro" id="IPR007848">
    <property type="entry name" value="Small_mtfrase_dom"/>
</dbReference>